<protein>
    <submittedName>
        <fullName evidence="4">Stage II sporulation protein E</fullName>
        <ecNumber evidence="4">3.1.3.16</ecNumber>
    </submittedName>
</protein>
<feature type="transmembrane region" description="Helical" evidence="2">
    <location>
        <begin position="262"/>
        <end position="279"/>
    </location>
</feature>
<dbReference type="PANTHER" id="PTHR43156">
    <property type="entry name" value="STAGE II SPORULATION PROTEIN E-RELATED"/>
    <property type="match status" value="1"/>
</dbReference>
<evidence type="ECO:0000313" key="5">
    <source>
        <dbReference type="Proteomes" id="UP000609849"/>
    </source>
</evidence>
<dbReference type="InterPro" id="IPR052016">
    <property type="entry name" value="Bact_Sigma-Reg"/>
</dbReference>
<keyword evidence="2" id="KW-1133">Transmembrane helix</keyword>
<proteinExistence type="predicted"/>
<feature type="transmembrane region" description="Helical" evidence="2">
    <location>
        <begin position="43"/>
        <end position="61"/>
    </location>
</feature>
<dbReference type="EMBL" id="JACRWE010000009">
    <property type="protein sequence ID" value="MBC5998031.1"/>
    <property type="molecule type" value="Genomic_DNA"/>
</dbReference>
<evidence type="ECO:0000313" key="4">
    <source>
        <dbReference type="EMBL" id="MBC5998031.1"/>
    </source>
</evidence>
<evidence type="ECO:0000256" key="1">
    <source>
        <dbReference type="ARBA" id="ARBA00022801"/>
    </source>
</evidence>
<feature type="transmembrane region" description="Helical" evidence="2">
    <location>
        <begin position="240"/>
        <end position="257"/>
    </location>
</feature>
<dbReference type="Proteomes" id="UP000609849">
    <property type="component" value="Unassembled WGS sequence"/>
</dbReference>
<name>A0ABR7JTT1_9FIRM</name>
<dbReference type="InterPro" id="IPR001932">
    <property type="entry name" value="PPM-type_phosphatase-like_dom"/>
</dbReference>
<dbReference type="PANTHER" id="PTHR43156:SF2">
    <property type="entry name" value="STAGE II SPORULATION PROTEIN E"/>
    <property type="match status" value="1"/>
</dbReference>
<feature type="transmembrane region" description="Helical" evidence="2">
    <location>
        <begin position="112"/>
        <end position="131"/>
    </location>
</feature>
<keyword evidence="2" id="KW-0472">Membrane</keyword>
<dbReference type="Pfam" id="PF19732">
    <property type="entry name" value="SpoIIE_N"/>
    <property type="match status" value="1"/>
</dbReference>
<reference evidence="4 5" key="1">
    <citation type="submission" date="2020-08" db="EMBL/GenBank/DDBJ databases">
        <authorList>
            <person name="Liu C."/>
            <person name="Sun Q."/>
        </authorList>
    </citation>
    <scope>NUCLEOTIDE SEQUENCE [LARGE SCALE GENOMIC DNA]</scope>
    <source>
        <strain evidence="4 5">NSJ-18</strain>
    </source>
</reference>
<evidence type="ECO:0000256" key="2">
    <source>
        <dbReference type="SAM" id="Phobius"/>
    </source>
</evidence>
<comment type="caution">
    <text evidence="4">The sequence shown here is derived from an EMBL/GenBank/DDBJ whole genome shotgun (WGS) entry which is preliminary data.</text>
</comment>
<gene>
    <name evidence="4" type="primary">spoIIE</name>
    <name evidence="4" type="ORF">H8923_14815</name>
</gene>
<feature type="transmembrane region" description="Helical" evidence="2">
    <location>
        <begin position="207"/>
        <end position="234"/>
    </location>
</feature>
<dbReference type="Gene3D" id="3.60.40.10">
    <property type="entry name" value="PPM-type phosphatase domain"/>
    <property type="match status" value="1"/>
</dbReference>
<keyword evidence="5" id="KW-1185">Reference proteome</keyword>
<dbReference type="InterPro" id="IPR045768">
    <property type="entry name" value="SpoIIE_N"/>
</dbReference>
<dbReference type="NCBIfam" id="TIGR02865">
    <property type="entry name" value="spore_II_E"/>
    <property type="match status" value="1"/>
</dbReference>
<dbReference type="PROSITE" id="PS51746">
    <property type="entry name" value="PPM_2"/>
    <property type="match status" value="1"/>
</dbReference>
<dbReference type="InterPro" id="IPR014221">
    <property type="entry name" value="SpoII_E"/>
</dbReference>
<dbReference type="InterPro" id="IPR036457">
    <property type="entry name" value="PPM-type-like_dom_sf"/>
</dbReference>
<dbReference type="Pfam" id="PF07228">
    <property type="entry name" value="SpoIIE"/>
    <property type="match status" value="1"/>
</dbReference>
<keyword evidence="2" id="KW-0812">Transmembrane</keyword>
<accession>A0ABR7JTT1</accession>
<organism evidence="4 5">
    <name type="scientific">Romboutsia faecis</name>
    <dbReference type="NCBI Taxonomy" id="2764597"/>
    <lineage>
        <taxon>Bacteria</taxon>
        <taxon>Bacillati</taxon>
        <taxon>Bacillota</taxon>
        <taxon>Clostridia</taxon>
        <taxon>Peptostreptococcales</taxon>
        <taxon>Peptostreptococcaceae</taxon>
        <taxon>Romboutsia</taxon>
    </lineage>
</organism>
<feature type="transmembrane region" description="Helical" evidence="2">
    <location>
        <begin position="176"/>
        <end position="200"/>
    </location>
</feature>
<dbReference type="GO" id="GO:0004722">
    <property type="term" value="F:protein serine/threonine phosphatase activity"/>
    <property type="evidence" value="ECO:0007669"/>
    <property type="project" value="UniProtKB-EC"/>
</dbReference>
<evidence type="ECO:0000259" key="3">
    <source>
        <dbReference type="PROSITE" id="PS51746"/>
    </source>
</evidence>
<feature type="transmembrane region" description="Helical" evidence="2">
    <location>
        <begin position="138"/>
        <end position="164"/>
    </location>
</feature>
<feature type="transmembrane region" description="Helical" evidence="2">
    <location>
        <begin position="20"/>
        <end position="37"/>
    </location>
</feature>
<sequence>MDKTINSLKSKDIRLNDVRISKFVDANTIIFIIMGFLLSRSTLIDYIAPLGFAFFICISKLDRYKYPVFVSTLLGILLSGNNTGSIFKYSIALCAILILSSQLKKVPSIFKVSMLGVFILSAVSIGQALVGSKYIYDLLLIGMESVISFIAIYIFSFGVTLIINSNNRVSVRLEEAISMSLLITFSIMGIGSITVFGLSIRSVLSTVLILVASIVGGSAMGSTSGVVVGLAFIINNITSAVYMGIYSFAGLVGGAFSRLNKYFCILGYILSWIIMYSYTSGLSSNIMEVRDILIASLIVIILPKSFFDRVGKLVKSNIDSNEIVHDYINRSKNLTNNRLMDIYKTYNELANTFDNIREKDKIINEKDITNLIDMIHNDECTSCSMKRMCWETRFNHTYKLMYKLIENIEEHGEATSRTIPEDFRKECMKPEMIVKVANYYYKLFALDYDWNNKFSESRKIISNQIRNISKSIEDLSKDLNTNISIDLEKEKGISDELERNNISIKRINYLTKGNDDFEITIKRRTCSNGCLCDKRLISIVEDCIDEKLSVQKIGCHTLGSNCTIKLTKAQVYKAVTNVASMSRDGYVLSGDNYTYMEVSDGKYIMAISDGMGKGKKAYDESSVTIDILEKMIDAKIDNEIVINTINNMLLLKSSEEMFSTLDLGIVDLKKGSLETVKMGSCPSYIKRDNGEVDLISSSSLPVGILSDIKMDRHNTKLGNGDYVIMVSDGIIDAGKSNNFGDNWLIYFLQKLESTNPKEIANKILDRALELQLGEVDDDMTVLVTKMYSQ</sequence>
<dbReference type="SUPFAM" id="SSF81606">
    <property type="entry name" value="PP2C-like"/>
    <property type="match status" value="1"/>
</dbReference>
<keyword evidence="1 4" id="KW-0378">Hydrolase</keyword>
<feature type="domain" description="PPM-type phosphatase" evidence="3">
    <location>
        <begin position="575"/>
        <end position="786"/>
    </location>
</feature>
<dbReference type="RefSeq" id="WP_153972710.1">
    <property type="nucleotide sequence ID" value="NZ_JACRWE010000009.1"/>
</dbReference>
<dbReference type="SMART" id="SM00331">
    <property type="entry name" value="PP2C_SIG"/>
    <property type="match status" value="1"/>
</dbReference>
<dbReference type="EC" id="3.1.3.16" evidence="4"/>
<feature type="transmembrane region" description="Helical" evidence="2">
    <location>
        <begin position="73"/>
        <end position="100"/>
    </location>
</feature>